<reference evidence="2" key="1">
    <citation type="submission" date="2021-02" db="EMBL/GenBank/DDBJ databases">
        <authorList>
            <person name="Nowell W R."/>
        </authorList>
    </citation>
    <scope>NUCLEOTIDE SEQUENCE</scope>
</reference>
<proteinExistence type="predicted"/>
<keyword evidence="3" id="KW-1185">Reference proteome</keyword>
<protein>
    <recommendedName>
        <fullName evidence="1">Retrotransposon gag domain-containing protein</fullName>
    </recommendedName>
</protein>
<evidence type="ECO:0000313" key="3">
    <source>
        <dbReference type="Proteomes" id="UP000663866"/>
    </source>
</evidence>
<accession>A0A821NS61</accession>
<feature type="domain" description="Retrotransposon gag" evidence="1">
    <location>
        <begin position="3"/>
        <end position="76"/>
    </location>
</feature>
<dbReference type="EMBL" id="CAJOBG010124425">
    <property type="protein sequence ID" value="CAF4790012.1"/>
    <property type="molecule type" value="Genomic_DNA"/>
</dbReference>
<gene>
    <name evidence="2" type="ORF">OVN521_LOCUS51464</name>
</gene>
<dbReference type="AlphaFoldDB" id="A0A821NS61"/>
<name>A0A821NS61_9BILA</name>
<organism evidence="2 3">
    <name type="scientific">Rotaria magnacalcarata</name>
    <dbReference type="NCBI Taxonomy" id="392030"/>
    <lineage>
        <taxon>Eukaryota</taxon>
        <taxon>Metazoa</taxon>
        <taxon>Spiralia</taxon>
        <taxon>Gnathifera</taxon>
        <taxon>Rotifera</taxon>
        <taxon>Eurotatoria</taxon>
        <taxon>Bdelloidea</taxon>
        <taxon>Philodinida</taxon>
        <taxon>Philodinidae</taxon>
        <taxon>Rotaria</taxon>
    </lineage>
</organism>
<evidence type="ECO:0000313" key="2">
    <source>
        <dbReference type="EMBL" id="CAF4790012.1"/>
    </source>
</evidence>
<comment type="caution">
    <text evidence="2">The sequence shown here is derived from an EMBL/GenBank/DDBJ whole genome shotgun (WGS) entry which is preliminary data.</text>
</comment>
<dbReference type="Pfam" id="PF03732">
    <property type="entry name" value="Retrotrans_gag"/>
    <property type="match status" value="1"/>
</dbReference>
<feature type="non-terminal residue" evidence="2">
    <location>
        <position position="79"/>
    </location>
</feature>
<evidence type="ECO:0000259" key="1">
    <source>
        <dbReference type="Pfam" id="PF03732"/>
    </source>
</evidence>
<dbReference type="InterPro" id="IPR005162">
    <property type="entry name" value="Retrotrans_gag_dom"/>
</dbReference>
<feature type="non-terminal residue" evidence="2">
    <location>
        <position position="1"/>
    </location>
</feature>
<dbReference type="Proteomes" id="UP000663866">
    <property type="component" value="Unassembled WGS sequence"/>
</dbReference>
<sequence length="79" mass="9407">GEAYQWFQQQPMPFTSWSSFTAEIIKSFSSNLQRDVAFKKLKLYQQTTHQSATQYYIEMMNLMQQADPQMNESTKVHYL</sequence>